<evidence type="ECO:0000256" key="5">
    <source>
        <dbReference type="ARBA" id="ARBA00023239"/>
    </source>
</evidence>
<dbReference type="AlphaFoldDB" id="A0A7W8NH08"/>
<evidence type="ECO:0000256" key="4">
    <source>
        <dbReference type="ARBA" id="ARBA00022898"/>
    </source>
</evidence>
<evidence type="ECO:0000313" key="10">
    <source>
        <dbReference type="Proteomes" id="UP000552709"/>
    </source>
</evidence>
<dbReference type="GO" id="GO:0005737">
    <property type="term" value="C:cytoplasm"/>
    <property type="evidence" value="ECO:0007669"/>
    <property type="project" value="TreeGrafter"/>
</dbReference>
<dbReference type="GO" id="GO:0006520">
    <property type="term" value="P:amino acid metabolic process"/>
    <property type="evidence" value="ECO:0007669"/>
    <property type="project" value="InterPro"/>
</dbReference>
<proteinExistence type="inferred from homology"/>
<dbReference type="Proteomes" id="UP000552709">
    <property type="component" value="Unassembled WGS sequence"/>
</dbReference>
<evidence type="ECO:0000256" key="6">
    <source>
        <dbReference type="PIRSR" id="PIRSR602129-50"/>
    </source>
</evidence>
<organism evidence="9 10">
    <name type="scientific">Deinococcus humi</name>
    <dbReference type="NCBI Taxonomy" id="662880"/>
    <lineage>
        <taxon>Bacteria</taxon>
        <taxon>Thermotogati</taxon>
        <taxon>Deinococcota</taxon>
        <taxon>Deinococci</taxon>
        <taxon>Deinococcales</taxon>
        <taxon>Deinococcaceae</taxon>
        <taxon>Deinococcus</taxon>
    </lineage>
</organism>
<gene>
    <name evidence="9" type="ORF">HNQ08_004491</name>
</gene>
<keyword evidence="10" id="KW-1185">Reference proteome</keyword>
<evidence type="ECO:0000256" key="2">
    <source>
        <dbReference type="ARBA" id="ARBA00009533"/>
    </source>
</evidence>
<dbReference type="InterPro" id="IPR015421">
    <property type="entry name" value="PyrdxlP-dep_Trfase_major"/>
</dbReference>
<feature type="modified residue" description="N6-(pyridoxal phosphate)lysine" evidence="6">
    <location>
        <position position="315"/>
    </location>
</feature>
<dbReference type="GO" id="GO:0019752">
    <property type="term" value="P:carboxylic acid metabolic process"/>
    <property type="evidence" value="ECO:0007669"/>
    <property type="project" value="InterPro"/>
</dbReference>
<dbReference type="EMBL" id="JACHFL010000017">
    <property type="protein sequence ID" value="MBB5365370.1"/>
    <property type="molecule type" value="Genomic_DNA"/>
</dbReference>
<dbReference type="Pfam" id="PF00282">
    <property type="entry name" value="Pyridoxal_deC"/>
    <property type="match status" value="1"/>
</dbReference>
<dbReference type="GO" id="GO:0016831">
    <property type="term" value="F:carboxy-lyase activity"/>
    <property type="evidence" value="ECO:0007669"/>
    <property type="project" value="UniProtKB-KW"/>
</dbReference>
<dbReference type="Gene3D" id="3.90.1150.10">
    <property type="entry name" value="Aspartate Aminotransferase, domain 1"/>
    <property type="match status" value="1"/>
</dbReference>
<evidence type="ECO:0000256" key="8">
    <source>
        <dbReference type="SAM" id="MobiDB-lite"/>
    </source>
</evidence>
<evidence type="ECO:0000256" key="3">
    <source>
        <dbReference type="ARBA" id="ARBA00022793"/>
    </source>
</evidence>
<dbReference type="InterPro" id="IPR010977">
    <property type="entry name" value="Aromatic_deC"/>
</dbReference>
<keyword evidence="3" id="KW-0210">Decarboxylase</keyword>
<dbReference type="InterPro" id="IPR002129">
    <property type="entry name" value="PyrdxlP-dep_de-COase"/>
</dbReference>
<feature type="region of interest" description="Disordered" evidence="8">
    <location>
        <begin position="1"/>
        <end position="20"/>
    </location>
</feature>
<keyword evidence="5 7" id="KW-0456">Lyase</keyword>
<keyword evidence="4 6" id="KW-0663">Pyridoxal phosphate</keyword>
<feature type="compositionally biased region" description="Polar residues" evidence="8">
    <location>
        <begin position="7"/>
        <end position="17"/>
    </location>
</feature>
<name>A0A7W8NH08_9DEIO</name>
<dbReference type="GO" id="GO:0030170">
    <property type="term" value="F:pyridoxal phosphate binding"/>
    <property type="evidence" value="ECO:0007669"/>
    <property type="project" value="InterPro"/>
</dbReference>
<protein>
    <submittedName>
        <fullName evidence="9">Glutamate/tyrosine decarboxylase-like PLP-dependent enzyme</fullName>
    </submittedName>
</protein>
<comment type="cofactor">
    <cofactor evidence="1 6 7">
        <name>pyridoxal 5'-phosphate</name>
        <dbReference type="ChEBI" id="CHEBI:597326"/>
    </cofactor>
</comment>
<evidence type="ECO:0000256" key="7">
    <source>
        <dbReference type="RuleBase" id="RU000382"/>
    </source>
</evidence>
<dbReference type="Gene3D" id="1.20.1340.10">
    <property type="entry name" value="dopa decarboxylase, N-terminal domain"/>
    <property type="match status" value="1"/>
</dbReference>
<comment type="similarity">
    <text evidence="2 7">Belongs to the group II decarboxylase family.</text>
</comment>
<evidence type="ECO:0000313" key="9">
    <source>
        <dbReference type="EMBL" id="MBB5365370.1"/>
    </source>
</evidence>
<reference evidence="9 10" key="1">
    <citation type="submission" date="2020-08" db="EMBL/GenBank/DDBJ databases">
        <title>Genomic Encyclopedia of Type Strains, Phase IV (KMG-IV): sequencing the most valuable type-strain genomes for metagenomic binning, comparative biology and taxonomic classification.</title>
        <authorList>
            <person name="Goeker M."/>
        </authorList>
    </citation>
    <scope>NUCLEOTIDE SEQUENCE [LARGE SCALE GENOMIC DNA]</scope>
    <source>
        <strain evidence="9 10">DSM 27939</strain>
    </source>
</reference>
<dbReference type="SUPFAM" id="SSF53383">
    <property type="entry name" value="PLP-dependent transferases"/>
    <property type="match status" value="1"/>
</dbReference>
<dbReference type="PANTHER" id="PTHR11999">
    <property type="entry name" value="GROUP II PYRIDOXAL-5-PHOSPHATE DECARBOXYLASE"/>
    <property type="match status" value="1"/>
</dbReference>
<sequence length="497" mass="54117">MKPAETTPESGAETTAAGQAMTPEAFRRFGHQVIDYLADYHAGVASRPVMSRSSPGSIRAQLPDQPPHQPEDFAAVLGDLEGIVMPGLTHWQHPQFYGYFPGNADLSSVLGDLLSSGLGVLGLAWQSSPALSELEEVVTDWLRQMLGLSDQWSGVIQDTASTSTLVALLCARERTTNYGGVADGLSAEVSPLVIYTSEYSHSSVAKAAMLAGFGAGNVRVIETDSAFALRVDHLEAAIQADLAAGRQPCAVVASVGTTTTTALDPVQKISDITGQYGLWLHVDAAMAGSAMILPECRWMWEGIEKADSLVVNAHKWLGAVFDTSLYYVRDQQHLIRVMSTNPSYLQSAADNQVKNLRDWGIPLGRRFRALKLWALIRTQGREGLQARLRRDLDHAQWLAQQVEAAPGWKVLAPVTLQTVCVRYEPAGLTPEALDAFTKDWCQQINDSGLAYLTPATLEGRWMVRISIGALTTQRAHVQMLWETMRQRAEAAVSDHLG</sequence>
<comment type="caution">
    <text evidence="9">The sequence shown here is derived from an EMBL/GenBank/DDBJ whole genome shotgun (WGS) entry which is preliminary data.</text>
</comment>
<dbReference type="RefSeq" id="WP_342355716.1">
    <property type="nucleotide sequence ID" value="NZ_JACHFL010000017.1"/>
</dbReference>
<dbReference type="PRINTS" id="PR00800">
    <property type="entry name" value="YHDCRBOXLASE"/>
</dbReference>
<dbReference type="InterPro" id="IPR015424">
    <property type="entry name" value="PyrdxlP-dep_Trfase"/>
</dbReference>
<dbReference type="Gene3D" id="3.40.640.10">
    <property type="entry name" value="Type I PLP-dependent aspartate aminotransferase-like (Major domain)"/>
    <property type="match status" value="1"/>
</dbReference>
<dbReference type="PANTHER" id="PTHR11999:SF70">
    <property type="entry name" value="MIP05841P"/>
    <property type="match status" value="1"/>
</dbReference>
<dbReference type="InterPro" id="IPR015422">
    <property type="entry name" value="PyrdxlP-dep_Trfase_small"/>
</dbReference>
<evidence type="ECO:0000256" key="1">
    <source>
        <dbReference type="ARBA" id="ARBA00001933"/>
    </source>
</evidence>
<accession>A0A7W8NH08</accession>